<name>A0A0D2J7Y4_9BACT</name>
<keyword evidence="2" id="KW-1185">Reference proteome</keyword>
<dbReference type="EMBL" id="AZAC01000044">
    <property type="protein sequence ID" value="KIX11831.1"/>
    <property type="molecule type" value="Genomic_DNA"/>
</dbReference>
<reference evidence="1 2" key="1">
    <citation type="submission" date="2013-11" db="EMBL/GenBank/DDBJ databases">
        <title>Metagenomic analysis of a methanogenic consortium involved in long chain n-alkane degradation.</title>
        <authorList>
            <person name="Davidova I.A."/>
            <person name="Callaghan A.V."/>
            <person name="Wawrik B."/>
            <person name="Pruitt S."/>
            <person name="Marks C."/>
            <person name="Duncan K.E."/>
            <person name="Suflita J.M."/>
        </authorList>
    </citation>
    <scope>NUCLEOTIDE SEQUENCE [LARGE SCALE GENOMIC DNA]</scope>
    <source>
        <strain evidence="1 2">SPR</strain>
    </source>
</reference>
<dbReference type="InParanoid" id="A0A0D2J7Y4"/>
<protein>
    <recommendedName>
        <fullName evidence="3">DsrE family protein</fullName>
    </recommendedName>
</protein>
<dbReference type="Proteomes" id="UP000032233">
    <property type="component" value="Unassembled WGS sequence"/>
</dbReference>
<accession>A0A0D2J7Y4</accession>
<evidence type="ECO:0000313" key="2">
    <source>
        <dbReference type="Proteomes" id="UP000032233"/>
    </source>
</evidence>
<dbReference type="STRING" id="1429043.X474_22405"/>
<gene>
    <name evidence="1" type="ORF">X474_22405</name>
</gene>
<comment type="caution">
    <text evidence="1">The sequence shown here is derived from an EMBL/GenBank/DDBJ whole genome shotgun (WGS) entry which is preliminary data.</text>
</comment>
<sequence>MEVDRACVLVRRPRDAWEASRSALGLLLEGIETRLFLLDAKVSLPQGKRESDFQDTLEMILDMGGEVFSNQDEDRERWPDMRRADLSETAQALRECDLVIPF</sequence>
<proteinExistence type="predicted"/>
<dbReference type="OrthoDB" id="5431272at2"/>
<evidence type="ECO:0008006" key="3">
    <source>
        <dbReference type="Google" id="ProtNLM"/>
    </source>
</evidence>
<dbReference type="RefSeq" id="WP_044351546.1">
    <property type="nucleotide sequence ID" value="NZ_AZAC01000044.1"/>
</dbReference>
<evidence type="ECO:0000313" key="1">
    <source>
        <dbReference type="EMBL" id="KIX11831.1"/>
    </source>
</evidence>
<dbReference type="AlphaFoldDB" id="A0A0D2J7Y4"/>
<organism evidence="1 2">
    <name type="scientific">Dethiosulfatarculus sandiegensis</name>
    <dbReference type="NCBI Taxonomy" id="1429043"/>
    <lineage>
        <taxon>Bacteria</taxon>
        <taxon>Pseudomonadati</taxon>
        <taxon>Thermodesulfobacteriota</taxon>
        <taxon>Desulfarculia</taxon>
        <taxon>Desulfarculales</taxon>
        <taxon>Desulfarculaceae</taxon>
        <taxon>Dethiosulfatarculus</taxon>
    </lineage>
</organism>